<keyword evidence="1" id="KW-0479">Metal-binding</keyword>
<dbReference type="Proteomes" id="UP001530315">
    <property type="component" value="Unassembled WGS sequence"/>
</dbReference>
<dbReference type="PROSITE" id="PS51292">
    <property type="entry name" value="ZF_RING_CH"/>
    <property type="match status" value="1"/>
</dbReference>
<gene>
    <name evidence="5" type="ORF">ACHAW5_004777</name>
</gene>
<dbReference type="Gene3D" id="3.30.40.10">
    <property type="entry name" value="Zinc/RING finger domain, C3HC4 (zinc finger)"/>
    <property type="match status" value="1"/>
</dbReference>
<comment type="caution">
    <text evidence="5">The sequence shown here is derived from an EMBL/GenBank/DDBJ whole genome shotgun (WGS) entry which is preliminary data.</text>
</comment>
<organism evidence="5 6">
    <name type="scientific">Stephanodiscus triporus</name>
    <dbReference type="NCBI Taxonomy" id="2934178"/>
    <lineage>
        <taxon>Eukaryota</taxon>
        <taxon>Sar</taxon>
        <taxon>Stramenopiles</taxon>
        <taxon>Ochrophyta</taxon>
        <taxon>Bacillariophyta</taxon>
        <taxon>Coscinodiscophyceae</taxon>
        <taxon>Thalassiosirophycidae</taxon>
        <taxon>Stephanodiscales</taxon>
        <taxon>Stephanodiscaceae</taxon>
        <taxon>Stephanodiscus</taxon>
    </lineage>
</organism>
<keyword evidence="2" id="KW-0863">Zinc-finger</keyword>
<evidence type="ECO:0000256" key="3">
    <source>
        <dbReference type="ARBA" id="ARBA00022833"/>
    </source>
</evidence>
<evidence type="ECO:0000313" key="5">
    <source>
        <dbReference type="EMBL" id="KAL3786380.1"/>
    </source>
</evidence>
<dbReference type="EMBL" id="JALLAZ020000832">
    <property type="protein sequence ID" value="KAL3786380.1"/>
    <property type="molecule type" value="Genomic_DNA"/>
</dbReference>
<name>A0ABD3PE81_9STRA</name>
<accession>A0ABD3PE81</accession>
<evidence type="ECO:0000256" key="2">
    <source>
        <dbReference type="ARBA" id="ARBA00022771"/>
    </source>
</evidence>
<keyword evidence="6" id="KW-1185">Reference proteome</keyword>
<evidence type="ECO:0000313" key="6">
    <source>
        <dbReference type="Proteomes" id="UP001530315"/>
    </source>
</evidence>
<sequence>MAAAAPDGPSCYICLDEGPDDAGKPLVRDCSCRGDAAGFAHLSCIIKYAEQKSIQAEDSINAFCQAWEICPNCNQSFQNQLSLDLTSAFVSFADKARGYDAENSTWEGMKEMIALKSKIKAIISFVRDRVINNINLVMEGKMLSEKLLSMVDQMKKDLKMNRWEHMPSDSYEYRHNKMLCVDFEAFGYSLIGKFMILGREKESLKTALPYFEKARIIYNLFGMDENSKLMENDMNMARKLYLSSETGLLENARFIYENNTESVGSASEVTIQSGLDYAELLKKSRRGIEAEQLVMKLASGSRRVHGLAHNCTVRADLILEYFKVRFVVVMMPDKLGIGLGLGKEFQALRYENDGLISVVTGPITNPRRGDNERIFHVASDLIHPTPGTPVICHGLINASHLNGKVGDVRAFHKNGRLAVHFEDESQKPASVKPENLRIVFDLPTGG</sequence>
<protein>
    <recommendedName>
        <fullName evidence="4">RING-CH-type domain-containing protein</fullName>
    </recommendedName>
</protein>
<dbReference type="GO" id="GO:0008270">
    <property type="term" value="F:zinc ion binding"/>
    <property type="evidence" value="ECO:0007669"/>
    <property type="project" value="UniProtKB-KW"/>
</dbReference>
<proteinExistence type="predicted"/>
<dbReference type="SMART" id="SM00744">
    <property type="entry name" value="RINGv"/>
    <property type="match status" value="1"/>
</dbReference>
<dbReference type="AlphaFoldDB" id="A0ABD3PE81"/>
<feature type="domain" description="RING-CH-type" evidence="4">
    <location>
        <begin position="3"/>
        <end position="80"/>
    </location>
</feature>
<dbReference type="SUPFAM" id="SSF57850">
    <property type="entry name" value="RING/U-box"/>
    <property type="match status" value="1"/>
</dbReference>
<keyword evidence="3" id="KW-0862">Zinc</keyword>
<evidence type="ECO:0000259" key="4">
    <source>
        <dbReference type="PROSITE" id="PS51292"/>
    </source>
</evidence>
<dbReference type="InterPro" id="IPR011016">
    <property type="entry name" value="Znf_RING-CH"/>
</dbReference>
<evidence type="ECO:0000256" key="1">
    <source>
        <dbReference type="ARBA" id="ARBA00022723"/>
    </source>
</evidence>
<reference evidence="5 6" key="1">
    <citation type="submission" date="2024-10" db="EMBL/GenBank/DDBJ databases">
        <title>Updated reference genomes for cyclostephanoid diatoms.</title>
        <authorList>
            <person name="Roberts W.R."/>
            <person name="Alverson A.J."/>
        </authorList>
    </citation>
    <scope>NUCLEOTIDE SEQUENCE [LARGE SCALE GENOMIC DNA]</scope>
    <source>
        <strain evidence="5 6">AJA276-08</strain>
    </source>
</reference>
<dbReference type="Pfam" id="PF12906">
    <property type="entry name" value="RINGv"/>
    <property type="match status" value="1"/>
</dbReference>
<dbReference type="InterPro" id="IPR013083">
    <property type="entry name" value="Znf_RING/FYVE/PHD"/>
</dbReference>